<dbReference type="AlphaFoldDB" id="S7RNV2"/>
<dbReference type="Proteomes" id="UP000030669">
    <property type="component" value="Unassembled WGS sequence"/>
</dbReference>
<dbReference type="HOGENOM" id="CLU_022730_3_1_1"/>
<keyword evidence="4" id="KW-1185">Reference proteome</keyword>
<organism evidence="3 4">
    <name type="scientific">Gloeophyllum trabeum (strain ATCC 11539 / FP-39264 / Madison 617)</name>
    <name type="common">Brown rot fungus</name>
    <dbReference type="NCBI Taxonomy" id="670483"/>
    <lineage>
        <taxon>Eukaryota</taxon>
        <taxon>Fungi</taxon>
        <taxon>Dikarya</taxon>
        <taxon>Basidiomycota</taxon>
        <taxon>Agaricomycotina</taxon>
        <taxon>Agaricomycetes</taxon>
        <taxon>Gloeophyllales</taxon>
        <taxon>Gloeophyllaceae</taxon>
        <taxon>Gloeophyllum</taxon>
    </lineage>
</organism>
<feature type="chain" id="PRO_5004544143" evidence="1">
    <location>
        <begin position="18"/>
        <end position="497"/>
    </location>
</feature>
<feature type="domain" description="FAD dependent oxidoreductase" evidence="2">
    <location>
        <begin position="79"/>
        <end position="471"/>
    </location>
</feature>
<dbReference type="InterPro" id="IPR036188">
    <property type="entry name" value="FAD/NAD-bd_sf"/>
</dbReference>
<name>S7RNV2_GLOTA</name>
<dbReference type="Gene3D" id="3.50.50.60">
    <property type="entry name" value="FAD/NAD(P)-binding domain"/>
    <property type="match status" value="1"/>
</dbReference>
<dbReference type="Pfam" id="PF01266">
    <property type="entry name" value="DAO"/>
    <property type="match status" value="1"/>
</dbReference>
<dbReference type="eggNOG" id="ENOG502S0HA">
    <property type="taxonomic scope" value="Eukaryota"/>
</dbReference>
<evidence type="ECO:0000259" key="2">
    <source>
        <dbReference type="Pfam" id="PF01266"/>
    </source>
</evidence>
<dbReference type="RefSeq" id="XP_007864976.1">
    <property type="nucleotide sequence ID" value="XM_007866785.1"/>
</dbReference>
<feature type="signal peptide" evidence="1">
    <location>
        <begin position="1"/>
        <end position="17"/>
    </location>
</feature>
<evidence type="ECO:0000313" key="3">
    <source>
        <dbReference type="EMBL" id="EPQ56210.1"/>
    </source>
</evidence>
<dbReference type="KEGG" id="gtr:GLOTRDRAFT_138006"/>
<evidence type="ECO:0000256" key="1">
    <source>
        <dbReference type="SAM" id="SignalP"/>
    </source>
</evidence>
<dbReference type="PANTHER" id="PTHR13847">
    <property type="entry name" value="SARCOSINE DEHYDROGENASE-RELATED"/>
    <property type="match status" value="1"/>
</dbReference>
<sequence length="497" mass="54542">MMLFKKYHAFALSIVWAQIACSSRFEDQKILSQSLRQTEFCSSGCLPVANSTKSFWIDSPNANPLATEGSGGTLTTDADVCIIGSGMTGVSTAHHLSELLERSSAPPLKAVIFEARDFCSGATGRNGGHLTPRAFLEFTTYAELYGEEEAMKSLTVEHHTASGIVDIIESHNLTVDLDLVEGGHITLFFTEESEREARMDYAAADAAGADLNDVEWMTQEQVSSKFGARYPGVKVPAHNLWPLKFVTGMYNITKLNSSKLSLHLHTRTPVTSMSPLESDPRDSLSRRWKLTTPRGSTSCTYVVHATNAYASHLLPQMRGDQGIVPTRGQIVAIRANASAEELTKASWSAEPGTEYWFPRPVNRTTEHPLVILGGGRHLTGPKRERYVTDDSALNPVISRALREYLPDVFPGKFDPDQEPEMEWSGIMGYTATGDPFVGPLGDGYGGQYVAAGFHGHGMPRAFACGEAVAQMIMSNLSGETWSPPDWLPRRYLTWEKT</sequence>
<proteinExistence type="predicted"/>
<dbReference type="GO" id="GO:0005737">
    <property type="term" value="C:cytoplasm"/>
    <property type="evidence" value="ECO:0007669"/>
    <property type="project" value="TreeGrafter"/>
</dbReference>
<dbReference type="SUPFAM" id="SSF51905">
    <property type="entry name" value="FAD/NAD(P)-binding domain"/>
    <property type="match status" value="1"/>
</dbReference>
<dbReference type="InterPro" id="IPR006076">
    <property type="entry name" value="FAD-dep_OxRdtase"/>
</dbReference>
<evidence type="ECO:0000313" key="4">
    <source>
        <dbReference type="Proteomes" id="UP000030669"/>
    </source>
</evidence>
<gene>
    <name evidence="3" type="ORF">GLOTRDRAFT_138006</name>
</gene>
<dbReference type="GeneID" id="19303885"/>
<dbReference type="PANTHER" id="PTHR13847:SF260">
    <property type="entry name" value="FAD DEPENDENT OXIDOREDUCTASE DOMAIN-CONTAINING PROTEIN"/>
    <property type="match status" value="1"/>
</dbReference>
<keyword evidence="1" id="KW-0732">Signal</keyword>
<accession>S7RNV2</accession>
<dbReference type="EMBL" id="KB469300">
    <property type="protein sequence ID" value="EPQ56210.1"/>
    <property type="molecule type" value="Genomic_DNA"/>
</dbReference>
<dbReference type="OrthoDB" id="429143at2759"/>
<reference evidence="3 4" key="1">
    <citation type="journal article" date="2012" name="Science">
        <title>The Paleozoic origin of enzymatic lignin decomposition reconstructed from 31 fungal genomes.</title>
        <authorList>
            <person name="Floudas D."/>
            <person name="Binder M."/>
            <person name="Riley R."/>
            <person name="Barry K."/>
            <person name="Blanchette R.A."/>
            <person name="Henrissat B."/>
            <person name="Martinez A.T."/>
            <person name="Otillar R."/>
            <person name="Spatafora J.W."/>
            <person name="Yadav J.S."/>
            <person name="Aerts A."/>
            <person name="Benoit I."/>
            <person name="Boyd A."/>
            <person name="Carlson A."/>
            <person name="Copeland A."/>
            <person name="Coutinho P.M."/>
            <person name="de Vries R.P."/>
            <person name="Ferreira P."/>
            <person name="Findley K."/>
            <person name="Foster B."/>
            <person name="Gaskell J."/>
            <person name="Glotzer D."/>
            <person name="Gorecki P."/>
            <person name="Heitman J."/>
            <person name="Hesse C."/>
            <person name="Hori C."/>
            <person name="Igarashi K."/>
            <person name="Jurgens J.A."/>
            <person name="Kallen N."/>
            <person name="Kersten P."/>
            <person name="Kohler A."/>
            <person name="Kuees U."/>
            <person name="Kumar T.K.A."/>
            <person name="Kuo A."/>
            <person name="LaButti K."/>
            <person name="Larrondo L.F."/>
            <person name="Lindquist E."/>
            <person name="Ling A."/>
            <person name="Lombard V."/>
            <person name="Lucas S."/>
            <person name="Lundell T."/>
            <person name="Martin R."/>
            <person name="McLaughlin D.J."/>
            <person name="Morgenstern I."/>
            <person name="Morin E."/>
            <person name="Murat C."/>
            <person name="Nagy L.G."/>
            <person name="Nolan M."/>
            <person name="Ohm R.A."/>
            <person name="Patyshakuliyeva A."/>
            <person name="Rokas A."/>
            <person name="Ruiz-Duenas F.J."/>
            <person name="Sabat G."/>
            <person name="Salamov A."/>
            <person name="Samejima M."/>
            <person name="Schmutz J."/>
            <person name="Slot J.C."/>
            <person name="St John F."/>
            <person name="Stenlid J."/>
            <person name="Sun H."/>
            <person name="Sun S."/>
            <person name="Syed K."/>
            <person name="Tsang A."/>
            <person name="Wiebenga A."/>
            <person name="Young D."/>
            <person name="Pisabarro A."/>
            <person name="Eastwood D.C."/>
            <person name="Martin F."/>
            <person name="Cullen D."/>
            <person name="Grigoriev I.V."/>
            <person name="Hibbett D.S."/>
        </authorList>
    </citation>
    <scope>NUCLEOTIDE SEQUENCE [LARGE SCALE GENOMIC DNA]</scope>
    <source>
        <strain evidence="3 4">ATCC 11539</strain>
    </source>
</reference>
<protein>
    <submittedName>
        <fullName evidence="3">DAO-domain-containing protein</fullName>
    </submittedName>
</protein>
<dbReference type="STRING" id="670483.S7RNV2"/>
<dbReference type="OMA" id="WGANEGF"/>
<dbReference type="Gene3D" id="3.30.9.10">
    <property type="entry name" value="D-Amino Acid Oxidase, subunit A, domain 2"/>
    <property type="match status" value="1"/>
</dbReference>